<dbReference type="EMBL" id="JAODUO010000053">
    <property type="protein sequence ID" value="KAK2191356.1"/>
    <property type="molecule type" value="Genomic_DNA"/>
</dbReference>
<gene>
    <name evidence="3" type="ORF">NP493_53g02002</name>
</gene>
<name>A0AAD9PAR3_RIDPI</name>
<dbReference type="InterPro" id="IPR040362">
    <property type="entry name" value="RELCH"/>
</dbReference>
<evidence type="ECO:0000256" key="1">
    <source>
        <dbReference type="SAM" id="MobiDB-lite"/>
    </source>
</evidence>
<feature type="chain" id="PRO_5042258757" evidence="2">
    <location>
        <begin position="19"/>
        <end position="153"/>
    </location>
</feature>
<protein>
    <submittedName>
        <fullName evidence="3">Uncharacterized protein</fullName>
    </submittedName>
</protein>
<dbReference type="AlphaFoldDB" id="A0AAD9PAR3"/>
<accession>A0AAD9PAR3</accession>
<evidence type="ECO:0000313" key="4">
    <source>
        <dbReference type="Proteomes" id="UP001209878"/>
    </source>
</evidence>
<reference evidence="3" key="1">
    <citation type="journal article" date="2023" name="Mol. Biol. Evol.">
        <title>Third-Generation Sequencing Reveals the Adaptive Role of the Epigenome in Three Deep-Sea Polychaetes.</title>
        <authorList>
            <person name="Perez M."/>
            <person name="Aroh O."/>
            <person name="Sun Y."/>
            <person name="Lan Y."/>
            <person name="Juniper S.K."/>
            <person name="Young C.R."/>
            <person name="Angers B."/>
            <person name="Qian P.Y."/>
        </authorList>
    </citation>
    <scope>NUCLEOTIDE SEQUENCE</scope>
    <source>
        <strain evidence="3">R07B-5</strain>
    </source>
</reference>
<feature type="region of interest" description="Disordered" evidence="1">
    <location>
        <begin position="90"/>
        <end position="118"/>
    </location>
</feature>
<organism evidence="3 4">
    <name type="scientific">Ridgeia piscesae</name>
    <name type="common">Tubeworm</name>
    <dbReference type="NCBI Taxonomy" id="27915"/>
    <lineage>
        <taxon>Eukaryota</taxon>
        <taxon>Metazoa</taxon>
        <taxon>Spiralia</taxon>
        <taxon>Lophotrochozoa</taxon>
        <taxon>Annelida</taxon>
        <taxon>Polychaeta</taxon>
        <taxon>Sedentaria</taxon>
        <taxon>Canalipalpata</taxon>
        <taxon>Sabellida</taxon>
        <taxon>Siboglinidae</taxon>
        <taxon>Ridgeia</taxon>
    </lineage>
</organism>
<evidence type="ECO:0000313" key="3">
    <source>
        <dbReference type="EMBL" id="KAK2191356.1"/>
    </source>
</evidence>
<keyword evidence="4" id="KW-1185">Reference proteome</keyword>
<dbReference type="GO" id="GO:0032367">
    <property type="term" value="P:intracellular cholesterol transport"/>
    <property type="evidence" value="ECO:0007669"/>
    <property type="project" value="InterPro"/>
</dbReference>
<evidence type="ECO:0000256" key="2">
    <source>
        <dbReference type="SAM" id="SignalP"/>
    </source>
</evidence>
<proteinExistence type="predicted"/>
<dbReference type="PANTHER" id="PTHR32059:SF0">
    <property type="entry name" value="RAB11-BINDING PROTEIN RELCH"/>
    <property type="match status" value="1"/>
</dbReference>
<dbReference type="GO" id="GO:0005802">
    <property type="term" value="C:trans-Golgi network"/>
    <property type="evidence" value="ECO:0007669"/>
    <property type="project" value="InterPro"/>
</dbReference>
<feature type="signal peptide" evidence="2">
    <location>
        <begin position="1"/>
        <end position="18"/>
    </location>
</feature>
<keyword evidence="2" id="KW-0732">Signal</keyword>
<dbReference type="GO" id="GO:0055037">
    <property type="term" value="C:recycling endosome"/>
    <property type="evidence" value="ECO:0007669"/>
    <property type="project" value="TreeGrafter"/>
</dbReference>
<dbReference type="PANTHER" id="PTHR32059">
    <property type="entry name" value="RAB11-BINDING PROTEIN RELCH"/>
    <property type="match status" value="1"/>
</dbReference>
<dbReference type="Proteomes" id="UP001209878">
    <property type="component" value="Unassembled WGS sequence"/>
</dbReference>
<sequence length="153" mass="16792">MVRFRVSVVLRRLAIVAASNNHASNIACRKEVAMQLFEAYSALSCCFISDQLISMALLPGLRCLLRDMEQVAPDHAAVVASMIREFESGNTGDANSHAERNNDMASSTSAAMGLPPDVSTEDMRAKMMSRFKDVKDRASQSRTNFSKIFGAKK</sequence>
<comment type="caution">
    <text evidence="3">The sequence shown here is derived from an EMBL/GenBank/DDBJ whole genome shotgun (WGS) entry which is preliminary data.</text>
</comment>